<evidence type="ECO:0000313" key="1">
    <source>
        <dbReference type="EMBL" id="GFS24541.1"/>
    </source>
</evidence>
<dbReference type="Proteomes" id="UP000762676">
    <property type="component" value="Unassembled WGS sequence"/>
</dbReference>
<sequence>MESGSTIPTLTLEDFVDQKIHEEDEILIKITGPKAVTCSWAQVHGALISKLGPCQEQKFYRLYRLEDPTKWFLLCTKTQSDKLNCTCHELGNMKLTFIKRCEERAHFRLFWVPPRLKIESIKKIIQINLQEGDVVLERPIDAIDASRVDVSIPMRDVSGIPHYIEVDSKVGNRTERNLWFISVLGRRQRCHYCGDTSHWPVRCPSKELG</sequence>
<dbReference type="EMBL" id="BMAT01013996">
    <property type="protein sequence ID" value="GFS24541.1"/>
    <property type="molecule type" value="Genomic_DNA"/>
</dbReference>
<accession>A0AAV4JQE4</accession>
<feature type="non-terminal residue" evidence="1">
    <location>
        <position position="209"/>
    </location>
</feature>
<comment type="caution">
    <text evidence="1">The sequence shown here is derived from an EMBL/GenBank/DDBJ whole genome shotgun (WGS) entry which is preliminary data.</text>
</comment>
<reference evidence="1 2" key="1">
    <citation type="journal article" date="2021" name="Elife">
        <title>Chloroplast acquisition without the gene transfer in kleptoplastic sea slugs, Plakobranchus ocellatus.</title>
        <authorList>
            <person name="Maeda T."/>
            <person name="Takahashi S."/>
            <person name="Yoshida T."/>
            <person name="Shimamura S."/>
            <person name="Takaki Y."/>
            <person name="Nagai Y."/>
            <person name="Toyoda A."/>
            <person name="Suzuki Y."/>
            <person name="Arimoto A."/>
            <person name="Ishii H."/>
            <person name="Satoh N."/>
            <person name="Nishiyama T."/>
            <person name="Hasebe M."/>
            <person name="Maruyama T."/>
            <person name="Minagawa J."/>
            <person name="Obokata J."/>
            <person name="Shigenobu S."/>
        </authorList>
    </citation>
    <scope>NUCLEOTIDE SEQUENCE [LARGE SCALE GENOMIC DNA]</scope>
</reference>
<evidence type="ECO:0000313" key="2">
    <source>
        <dbReference type="Proteomes" id="UP000762676"/>
    </source>
</evidence>
<protein>
    <submittedName>
        <fullName evidence="1">Uncharacterized protein</fullName>
    </submittedName>
</protein>
<proteinExistence type="predicted"/>
<keyword evidence="2" id="KW-1185">Reference proteome</keyword>
<dbReference type="AlphaFoldDB" id="A0AAV4JQE4"/>
<name>A0AAV4JQE4_9GAST</name>
<gene>
    <name evidence="1" type="ORF">ElyMa_007005800</name>
</gene>
<organism evidence="1 2">
    <name type="scientific">Elysia marginata</name>
    <dbReference type="NCBI Taxonomy" id="1093978"/>
    <lineage>
        <taxon>Eukaryota</taxon>
        <taxon>Metazoa</taxon>
        <taxon>Spiralia</taxon>
        <taxon>Lophotrochozoa</taxon>
        <taxon>Mollusca</taxon>
        <taxon>Gastropoda</taxon>
        <taxon>Heterobranchia</taxon>
        <taxon>Euthyneura</taxon>
        <taxon>Panpulmonata</taxon>
        <taxon>Sacoglossa</taxon>
        <taxon>Placobranchoidea</taxon>
        <taxon>Plakobranchidae</taxon>
        <taxon>Elysia</taxon>
    </lineage>
</organism>